<gene>
    <name evidence="1" type="ORF">GLOINDRAFT_6716</name>
</gene>
<dbReference type="EMBL" id="KI295867">
    <property type="protein sequence ID" value="ESA02227.1"/>
    <property type="molecule type" value="Genomic_DNA"/>
</dbReference>
<name>U9T4B6_RHIID</name>
<reference evidence="1" key="1">
    <citation type="submission" date="2013-07" db="EMBL/GenBank/DDBJ databases">
        <title>The genome of an arbuscular mycorrhizal fungus provides insights into the evolution of the oldest plant symbiosis.</title>
        <authorList>
            <consortium name="DOE Joint Genome Institute"/>
            <person name="Tisserant E."/>
            <person name="Malbreil M."/>
            <person name="Kuo A."/>
            <person name="Kohler A."/>
            <person name="Symeonidi A."/>
            <person name="Balestrini R."/>
            <person name="Charron P."/>
            <person name="Duensing N."/>
            <person name="Frei-dit-Frey N."/>
            <person name="Gianinazzi-Pearson V."/>
            <person name="Gilbert B."/>
            <person name="Handa Y."/>
            <person name="Hijri M."/>
            <person name="Kaul R."/>
            <person name="Kawaguchi M."/>
            <person name="Krajinski F."/>
            <person name="Lammers P."/>
            <person name="Lapierre D."/>
            <person name="Masclaux F.G."/>
            <person name="Murat C."/>
            <person name="Morin E."/>
            <person name="Ndikumana S."/>
            <person name="Pagni M."/>
            <person name="Petitpierre D."/>
            <person name="Requena N."/>
            <person name="Rosikiewicz P."/>
            <person name="Riley R."/>
            <person name="Saito K."/>
            <person name="San Clemente H."/>
            <person name="Shapiro H."/>
            <person name="van Tuinen D."/>
            <person name="Becard G."/>
            <person name="Bonfante P."/>
            <person name="Paszkowski U."/>
            <person name="Shachar-Hill Y."/>
            <person name="Young J.P."/>
            <person name="Sanders I.R."/>
            <person name="Henrissat B."/>
            <person name="Rensing S.A."/>
            <person name="Grigoriev I.V."/>
            <person name="Corradi N."/>
            <person name="Roux C."/>
            <person name="Martin F."/>
        </authorList>
    </citation>
    <scope>NUCLEOTIDE SEQUENCE</scope>
    <source>
        <strain evidence="1">DAOM 197198</strain>
    </source>
</reference>
<protein>
    <submittedName>
        <fullName evidence="1">Uncharacterized protein</fullName>
    </submittedName>
</protein>
<organism evidence="1">
    <name type="scientific">Rhizophagus irregularis (strain DAOM 181602 / DAOM 197198 / MUCL 43194)</name>
    <name type="common">Arbuscular mycorrhizal fungus</name>
    <name type="synonym">Glomus intraradices</name>
    <dbReference type="NCBI Taxonomy" id="747089"/>
    <lineage>
        <taxon>Eukaryota</taxon>
        <taxon>Fungi</taxon>
        <taxon>Fungi incertae sedis</taxon>
        <taxon>Mucoromycota</taxon>
        <taxon>Glomeromycotina</taxon>
        <taxon>Glomeromycetes</taxon>
        <taxon>Glomerales</taxon>
        <taxon>Glomeraceae</taxon>
        <taxon>Rhizophagus</taxon>
    </lineage>
</organism>
<dbReference type="AlphaFoldDB" id="U9T4B6"/>
<evidence type="ECO:0000313" key="1">
    <source>
        <dbReference type="EMBL" id="ESA02227.1"/>
    </source>
</evidence>
<dbReference type="HOGENOM" id="CLU_2962009_0_0_1"/>
<proteinExistence type="predicted"/>
<accession>U9T4B6</accession>
<sequence>MLPEDSSAATKFQTKLDRAYFEISDNNTESVFPQCKVIEDVGSELDLLRIKFILLMKAT</sequence>